<proteinExistence type="predicted"/>
<accession>A0ABT4B8D0</accession>
<keyword evidence="1" id="KW-0472">Membrane</keyword>
<keyword evidence="1" id="KW-0812">Transmembrane</keyword>
<name>A0ABT4B8D0_9ACTN</name>
<comment type="caution">
    <text evidence="2">The sequence shown here is derived from an EMBL/GenBank/DDBJ whole genome shotgun (WGS) entry which is preliminary data.</text>
</comment>
<organism evidence="2 3">
    <name type="scientific">Paractinoplanes pyxinae</name>
    <dbReference type="NCBI Taxonomy" id="2997416"/>
    <lineage>
        <taxon>Bacteria</taxon>
        <taxon>Bacillati</taxon>
        <taxon>Actinomycetota</taxon>
        <taxon>Actinomycetes</taxon>
        <taxon>Micromonosporales</taxon>
        <taxon>Micromonosporaceae</taxon>
        <taxon>Paractinoplanes</taxon>
    </lineage>
</organism>
<sequence>MHSLFAAPSAISEKLTDAGLLAVTLSLSAVLVVMVAAAVAV</sequence>
<evidence type="ECO:0000256" key="1">
    <source>
        <dbReference type="SAM" id="Phobius"/>
    </source>
</evidence>
<dbReference type="RefSeq" id="WP_267567226.1">
    <property type="nucleotide sequence ID" value="NZ_JAPNTZ010000013.1"/>
</dbReference>
<keyword evidence="3" id="KW-1185">Reference proteome</keyword>
<dbReference type="EMBL" id="JAPNTZ010000013">
    <property type="protein sequence ID" value="MCY1142762.1"/>
    <property type="molecule type" value="Genomic_DNA"/>
</dbReference>
<gene>
    <name evidence="2" type="ORF">OWR29_32610</name>
</gene>
<protein>
    <submittedName>
        <fullName evidence="2">Uncharacterized protein</fullName>
    </submittedName>
</protein>
<keyword evidence="1" id="KW-1133">Transmembrane helix</keyword>
<reference evidence="2" key="1">
    <citation type="submission" date="2022-11" db="EMBL/GenBank/DDBJ databases">
        <authorList>
            <person name="Somphong A."/>
            <person name="Phongsopitanun W."/>
        </authorList>
    </citation>
    <scope>NUCLEOTIDE SEQUENCE</scope>
    <source>
        <strain evidence="2">Pm04-4</strain>
    </source>
</reference>
<evidence type="ECO:0000313" key="3">
    <source>
        <dbReference type="Proteomes" id="UP001151002"/>
    </source>
</evidence>
<evidence type="ECO:0000313" key="2">
    <source>
        <dbReference type="EMBL" id="MCY1142762.1"/>
    </source>
</evidence>
<dbReference type="Proteomes" id="UP001151002">
    <property type="component" value="Unassembled WGS sequence"/>
</dbReference>
<feature type="transmembrane region" description="Helical" evidence="1">
    <location>
        <begin position="20"/>
        <end position="40"/>
    </location>
</feature>